<organism evidence="2 3">
    <name type="scientific">Parasponia andersonii</name>
    <name type="common">Sponia andersonii</name>
    <dbReference type="NCBI Taxonomy" id="3476"/>
    <lineage>
        <taxon>Eukaryota</taxon>
        <taxon>Viridiplantae</taxon>
        <taxon>Streptophyta</taxon>
        <taxon>Embryophyta</taxon>
        <taxon>Tracheophyta</taxon>
        <taxon>Spermatophyta</taxon>
        <taxon>Magnoliopsida</taxon>
        <taxon>eudicotyledons</taxon>
        <taxon>Gunneridae</taxon>
        <taxon>Pentapetalae</taxon>
        <taxon>rosids</taxon>
        <taxon>fabids</taxon>
        <taxon>Rosales</taxon>
        <taxon>Cannabaceae</taxon>
        <taxon>Parasponia</taxon>
    </lineage>
</organism>
<gene>
    <name evidence="2" type="ORF">PanWU01x14_317110</name>
</gene>
<feature type="region of interest" description="Disordered" evidence="1">
    <location>
        <begin position="1"/>
        <end position="26"/>
    </location>
</feature>
<proteinExistence type="predicted"/>
<sequence>SNMNNNAPCGRGPGHGNAGANEPPAASFDGFAQLLAQMQMTLNTQLQKQVQEYLHSY</sequence>
<keyword evidence="3" id="KW-1185">Reference proteome</keyword>
<feature type="non-terminal residue" evidence="2">
    <location>
        <position position="1"/>
    </location>
</feature>
<dbReference type="AlphaFoldDB" id="A0A2P5AMT6"/>
<name>A0A2P5AMT6_PARAD</name>
<accession>A0A2P5AMT6</accession>
<evidence type="ECO:0000313" key="2">
    <source>
        <dbReference type="EMBL" id="PON37830.1"/>
    </source>
</evidence>
<evidence type="ECO:0000256" key="1">
    <source>
        <dbReference type="SAM" id="MobiDB-lite"/>
    </source>
</evidence>
<dbReference type="Proteomes" id="UP000237105">
    <property type="component" value="Unassembled WGS sequence"/>
</dbReference>
<evidence type="ECO:0000313" key="3">
    <source>
        <dbReference type="Proteomes" id="UP000237105"/>
    </source>
</evidence>
<comment type="caution">
    <text evidence="2">The sequence shown here is derived from an EMBL/GenBank/DDBJ whole genome shotgun (WGS) entry which is preliminary data.</text>
</comment>
<reference evidence="3" key="1">
    <citation type="submission" date="2016-06" db="EMBL/GenBank/DDBJ databases">
        <title>Parallel loss of symbiosis genes in relatives of nitrogen-fixing non-legume Parasponia.</title>
        <authorList>
            <person name="Van Velzen R."/>
            <person name="Holmer R."/>
            <person name="Bu F."/>
            <person name="Rutten L."/>
            <person name="Van Zeijl A."/>
            <person name="Liu W."/>
            <person name="Santuari L."/>
            <person name="Cao Q."/>
            <person name="Sharma T."/>
            <person name="Shen D."/>
            <person name="Roswanjaya Y."/>
            <person name="Wardhani T."/>
            <person name="Kalhor M.S."/>
            <person name="Jansen J."/>
            <person name="Van den Hoogen J."/>
            <person name="Gungor B."/>
            <person name="Hartog M."/>
            <person name="Hontelez J."/>
            <person name="Verver J."/>
            <person name="Yang W.-C."/>
            <person name="Schijlen E."/>
            <person name="Repin R."/>
            <person name="Schilthuizen M."/>
            <person name="Schranz E."/>
            <person name="Heidstra R."/>
            <person name="Miyata K."/>
            <person name="Fedorova E."/>
            <person name="Kohlen W."/>
            <person name="Bisseling T."/>
            <person name="Smit S."/>
            <person name="Geurts R."/>
        </authorList>
    </citation>
    <scope>NUCLEOTIDE SEQUENCE [LARGE SCALE GENOMIC DNA]</scope>
    <source>
        <strain evidence="3">cv. WU1-14</strain>
    </source>
</reference>
<dbReference type="EMBL" id="JXTB01000515">
    <property type="protein sequence ID" value="PON37830.1"/>
    <property type="molecule type" value="Genomic_DNA"/>
</dbReference>
<protein>
    <submittedName>
        <fullName evidence="2">Uncharacterized protein</fullName>
    </submittedName>
</protein>